<dbReference type="InterPro" id="IPR013602">
    <property type="entry name" value="Dynein_heavy_linker"/>
</dbReference>
<feature type="coiled-coil region" evidence="16">
    <location>
        <begin position="2823"/>
        <end position="2878"/>
    </location>
</feature>
<evidence type="ECO:0000259" key="17">
    <source>
        <dbReference type="PROSITE" id="PS50222"/>
    </source>
</evidence>
<dbReference type="Proteomes" id="UP000094527">
    <property type="component" value="Unassembled WGS sequence"/>
</dbReference>
<dbReference type="FunFam" id="3.40.50.300:FF:000044">
    <property type="entry name" value="Dynein heavy chain 5, axonemal"/>
    <property type="match status" value="1"/>
</dbReference>
<dbReference type="Pfam" id="PF17857">
    <property type="entry name" value="AAA_lid_1"/>
    <property type="match status" value="1"/>
</dbReference>
<dbReference type="InterPro" id="IPR042222">
    <property type="entry name" value="Dynein_2_N"/>
</dbReference>
<accession>A0A1D2NF87</accession>
<dbReference type="FunFam" id="1.20.140.100:FF:000004">
    <property type="entry name" value="Dynein axonemal heavy chain 6"/>
    <property type="match status" value="1"/>
</dbReference>
<dbReference type="InterPro" id="IPR041466">
    <property type="entry name" value="Dynein_AAA5_ext"/>
</dbReference>
<dbReference type="GO" id="GO:0003341">
    <property type="term" value="P:cilium movement"/>
    <property type="evidence" value="ECO:0007669"/>
    <property type="project" value="UniProtKB-ARBA"/>
</dbReference>
<dbReference type="FunFam" id="3.20.180.20:FF:000003">
    <property type="entry name" value="Dynein heavy chain 12, axonemal"/>
    <property type="match status" value="1"/>
</dbReference>
<dbReference type="GO" id="GO:0045505">
    <property type="term" value="F:dynein intermediate chain binding"/>
    <property type="evidence" value="ECO:0007669"/>
    <property type="project" value="InterPro"/>
</dbReference>
<dbReference type="Gene3D" id="6.10.140.1060">
    <property type="match status" value="1"/>
</dbReference>
<dbReference type="FunFam" id="3.10.490.20:FF:000001">
    <property type="entry name" value="dynein heavy chain 7, axonemal"/>
    <property type="match status" value="1"/>
</dbReference>
<evidence type="ECO:0000256" key="6">
    <source>
        <dbReference type="ARBA" id="ARBA00022737"/>
    </source>
</evidence>
<keyword evidence="6" id="KW-0677">Repeat</keyword>
<keyword evidence="15" id="KW-0966">Cell projection</keyword>
<name>A0A1D2NF87_ORCCI</name>
<dbReference type="Pfam" id="PF12775">
    <property type="entry name" value="AAA_7"/>
    <property type="match status" value="1"/>
</dbReference>
<dbReference type="Gene3D" id="1.20.920.30">
    <property type="match status" value="1"/>
</dbReference>
<evidence type="ECO:0000256" key="5">
    <source>
        <dbReference type="ARBA" id="ARBA00022701"/>
    </source>
</evidence>
<dbReference type="FunFam" id="1.20.920.20:FF:000006">
    <property type="entry name" value="Dynein, axonemal, heavy chain 6"/>
    <property type="match status" value="1"/>
</dbReference>
<dbReference type="Gene3D" id="3.10.490.20">
    <property type="match status" value="1"/>
</dbReference>
<evidence type="ECO:0000256" key="4">
    <source>
        <dbReference type="ARBA" id="ARBA00022490"/>
    </source>
</evidence>
<dbReference type="Pfam" id="PF18198">
    <property type="entry name" value="AAA_lid_11"/>
    <property type="match status" value="1"/>
</dbReference>
<dbReference type="InterPro" id="IPR041658">
    <property type="entry name" value="AAA_lid_11"/>
</dbReference>
<keyword evidence="4" id="KW-0963">Cytoplasm</keyword>
<evidence type="ECO:0000256" key="11">
    <source>
        <dbReference type="ARBA" id="ARBA00023054"/>
    </source>
</evidence>
<keyword evidence="8" id="KW-0067">ATP-binding</keyword>
<evidence type="ECO:0000256" key="8">
    <source>
        <dbReference type="ARBA" id="ARBA00022840"/>
    </source>
</evidence>
<sequence length="4024" mass="459403">MANRYADRAIRPFKLEDLFEDTRARDEGIKSDGAVRVATQCGGTGLGRGYSQQQCGAGDIARITNPAALIVRASDRGPEVVAEDLYTIPEGLFRQQRKRKGARIDSIHVMPSERKKKAPTTKAKEWAEAARKQEEFRRALVKLIHSMVPPAENVFPAEKIFHMMGDTFESDDGKIPKLDIVFDPNEKDLGELRYSFYIHNGLDAINIRPIESAWLNNIWRNVPLKLRHSYATLAASLSDEVYDEYRVAVKKAMIDFVLHEPDKHTQAQLDSGPRSDPMLRKVPKPWHPDVMKSKKRLLKHLHVVNPVLAYLHMVWRAVFSNLRYVDCYTLGEQKEAFTLRYYRDTTKHMIEDVRGLLLRKWIKGIQHTLIGAAKRNMVPKANDETRMKNFFNCVATVMQTNLLELFNESLEEYTNFMCCRLQLIHRPKFVVRFISHHNQLVPVPSFDDWEASVLQVVDNLVDVSNSFPRMEAKIFGNWDEGGEEGGALRPTIDPLKVIEIKKEISEYFRDQTKGPLEFVSAYNEHQFLFNGENEDMMDNFIGEERSWEQLVEEVKKFHALSQDVPVSYDPKTLIGIFDVHCDELIKGLANRAMEVRDKFLEKMIHELHALLKEIVDEYEAISEKALSTPTSTEQLFALKEEIEKIKEKTLPHMTQEVKMYLSRYMFIADYMQLSPILSKLQMQSIQWCNRMPYVLEEHYQIVAKKALEFQESLKLKRLRFLEELESYAKQVEEFQYFGDLEELPKYLKRAQALDAKLQAASDKADKFNREEEMFEYEVTNYPLRKQVSDKLAPFLRLYESASEFLEKKDLWLNSQVGTHDPDTIEGDTSNIYRIIFKLEKTFSDVPAARELVVQVKGLIELFKEKMPIITTLGNPGLRERHWEKISEIIGFPLRPSPELTLQRIIDMGLDEYIPKFELISEAASKEQSLEKNLTKMKSEWADMSFQIVPYRETGTYVISSVDEIQVLLDDHIIKTQTMLNSPFVKPFLEEMSLWEKDLVLLQEILDEWLKVQTTWLYLEPIFTSPDIMTQMPEEGRRFMNVDKTYRDIMRHAVNDPKVFSILKIDKIVEKLKKANDLLELIQKGLNGYLERKRLTFPRFFFLSNDELLEILAETKDPKRVQPHLKKCFEGIARITFTEDLEVTHMQSSEGEVIKLQGIINTEQARGAVEKWLVELEDLMKKSIQKEIEMSLEDYVNRPRTEWVIQWPGQPAICVACTYWTTLIHEAFNKGGTALADYLEVNNQQINEIVALVRGKLSKQNRVTLGALVVLDVHARDVLQNMVNLGVKNDKDFQWLAQLRYYWEGGRAITRMINSMLPYGYEYLGNTPRLVITPLTDRCYRTLFGALHLHLGGAPEGPAGTGKTETTKDLAKAVAKQCVGLASCGAWSCFDEFNRIDLEVLSVVAQQILTIQRGINSGARQLVFEGTELTLDPTCAVFITMNPGYAGRSELPDNLKALFRSVAMMVPDYALISEISLYSCGYVNARPLAIKIVATYRLCSEQLSSQSHYDYGMRAVKSVLLASGNLKLKYPEESEDILVLRSIKDVNLAKFLSHDLPLFHGITSDLFPGIKLPEPDYEQLNAAVFDNCNRMNLQCVPFFLEKIQQIYEMMLVRHGFMIVGYPFGGKTSAYKALAGALGDLCERGEMEENKVQICVINPKAITMGQLYGRFDPASHEWSDGVLAINYRAFAQSPTPDRKWLIFDGPVDAIWIENMNTVLDDNKKLCLMSGEIIQLSPPCSLIFEVMDLEAASPATVSRCGMIYMEPETMGWECLLNSWLNTLPPFTPDQVKDCLKELYMRFCPTLLHLVRKGGLKELCPTTNSSLIRSATNIMESLMDEYKEEKYIKTFTMNTQLSRIEGIFVFGITWSLGASTDEDGRAKFDSLFKLLIKKKSEEDEKEEKDRKDKINHPTEGSIYNYTLIKEGPGTWEPWESEMKSAPNIPREMQMNQIIIPTIDTIRYTQLMKILVTHEKPLLIVGPTGTGKSVYTIDFLLKKLDKNVYRPLLMAFSAQTSANTTQDIIMNKLDKRKKGTFGPPVGKKLVIMVDDLNMPIRETYGAQPPIELLRTWLDHWLWYDKVDASPIHLVDLLAIACMGPPGGGRNPVTPRFIAHFNTITINDFSDASMIHIFTRIMMWHLDAKGFSKDFDPCVDQIIAATMHVYKSAMSNLLPTPAKSHYLFNLRDFARVIQGVLLSMPETIHDVPALKRLWIHEVLRVYYDRLIDDTDRGWLYEALQEIVGARLEEDFHELLIRLDTDGDGVVSEQELRSFVYCDFGDPKADQRFYNEVPSIEELRHIVESLLDEHNSMSKKQMNLVLFRFAIEHLTRLCRILKQPRGHALLVGVGGSGRQSLTRLSAHIMENELFQVEIHKSYGSNEFHEDLKVYLKKSTFTESHGVFLFTDMQIKEESFLEDVNNLLNAGEVPNLYPNDEKAEICEKMRAIDRQKDRSLQTDGSPVALFNLFVERAKMQLHIVLAMSPIGDNFRNRLRKFPSLVNCCTIDWFENWPEDALVAVATRFLADIDLTHDEREGCSFMCRWFHQSTERLSLRFRSELERYNYVTPTSYLEMISTFKALLDEKRSYNRGLKQRYEVGLEKLDHAASQVSVMQEELTKLQPALIEASRQVEDIVHKVEKESMEVAEVEKVVRADEAQAGEQAAAAMAIKQECDAELAEALPLLNGALEALNTLTTADIAVVKTMKNPPMPVRLVMEAVCIIKGVKPDNVTEPGTGKKIEDYWGPSKRVLGDMKFLEGLLNFDKDNIPLANITKIRQKFIGNPDFDPDKIRSASTACEGLCRWVTAIEKYDIVARVVAPKKQALAAAEASYSKAMTALEKKRAQLAEVQARLAILEETMAQTKARKMKLESDVQLCAKKLERAEQIIGGLGGEKGRWQQIAIDLGKAYPYLTGDVLISSGIIAYLGAFTSKYRDEQMAQWYDKVVGLNIPTSKSYNFNSTLGDPIAIRAWAIAGLPSDSFSIDNGIICSNAKRWPLLIDPQGQASKWIKNMEKKRNLIVVKLADNDFVRRLETAIQFGYPFLIENVMEDLDPVLEPILLKQTFKQSGSLCIKLGDSILEYNPEFRLYITTKLRNPHYLPEVAVKVTLVNFMITKVGLQDQLLGIVVARENPDLEEERIQLTVQSAENKRQLKEIEDKILEVLSSSKGNILEDEVAVNTLSSAKTLANEIQIKQAGAEETQKKIDEKRLEYTSIADYSSILFFCLADLAGIDPMYVYSLSWYVNLYCNSIDLAERSEVLEDRLENLKTHFTYSLYVNVCRSLFEKDKLLFSFKMCIQIMQALGKIDNGEWIFLLTGGVGLDNPHPNPASWMPNKAWDELCRLNDLPTYAGIKSSVESNPSAWQVMYDSNTPHLVPLPEPFQSKLTHFQRLLVLRSLRPDKVVPGVQDFVAQNMGQKFIEPPPFDLSKSFMDSQCAVPLIFVLTPGADPTAVLLKFAEDMGFGGYKLQSLSLGQGQGPIAVRLINDAVKNGSWVVLQNCHLAKSFMPTLEKMCEELTPETTHPDFRLWLTSYPSPDFPVAVLETGIKMTNEPPKGLRANVFRSFVSDPINDPDYFEGCKNAPAFKKLLFGLCFFHALIQERRKFGPIGWNIPYEFNETDLRISALQLRMFMDEYDDIQFDAIRYLTGECNYGGRVTDDWDRRTLTTILRKFYCEDVVNIEGFQLDPYGVYKVPPPMEHEEYLNYALAFPLVANPQVFGVNENADITKDQNETNLLFSSILLTQSKITGASGGKTPDQLVTEVAADILAKLPNDFDTDGALKKYPTSYSQSMNTVLVQEMGRFNILLVLIRNSLINVQKAIRGLVVMSADLEEVVKSMLVSRIPALWMKKSYPSLKPLGSYVNDFLARLQFLQDWFQNGPPSTFWLSGFFFTQAFLTGAQQNFARKFQIPIDLLDFDFHVLDDKDYPTPPEDGVYVYGVYLEGARWDREIKEINESFPKILYDSMPPIWIVPLLKKDLVPRPCYISPVYKTSERRGVLSTTGHSTNYVVKMMIPSQKPQEHWIMRGVALLCQLSL</sequence>
<evidence type="ECO:0000256" key="7">
    <source>
        <dbReference type="ARBA" id="ARBA00022741"/>
    </source>
</evidence>
<dbReference type="Pfam" id="PF12781">
    <property type="entry name" value="AAA_9"/>
    <property type="match status" value="1"/>
</dbReference>
<dbReference type="EMBL" id="LJIJ01000060">
    <property type="protein sequence ID" value="ODN03914.1"/>
    <property type="molecule type" value="Genomic_DNA"/>
</dbReference>
<dbReference type="Gene3D" id="1.20.1270.280">
    <property type="match status" value="1"/>
</dbReference>
<dbReference type="GO" id="GO:0005509">
    <property type="term" value="F:calcium ion binding"/>
    <property type="evidence" value="ECO:0007669"/>
    <property type="project" value="InterPro"/>
</dbReference>
<keyword evidence="7" id="KW-0547">Nucleotide-binding</keyword>
<dbReference type="Pfam" id="PF12777">
    <property type="entry name" value="MT"/>
    <property type="match status" value="1"/>
</dbReference>
<dbReference type="GO" id="GO:0005524">
    <property type="term" value="F:ATP binding"/>
    <property type="evidence" value="ECO:0007669"/>
    <property type="project" value="UniProtKB-KW"/>
</dbReference>
<dbReference type="InterPro" id="IPR043157">
    <property type="entry name" value="Dynein_AAA1S"/>
</dbReference>
<dbReference type="GO" id="GO:0008569">
    <property type="term" value="F:minus-end-directed microtubule motor activity"/>
    <property type="evidence" value="ECO:0007669"/>
    <property type="project" value="InterPro"/>
</dbReference>
<keyword evidence="14" id="KW-0206">Cytoskeleton</keyword>
<dbReference type="Pfam" id="PF18199">
    <property type="entry name" value="Dynein_C"/>
    <property type="match status" value="1"/>
</dbReference>
<dbReference type="Pfam" id="PF17852">
    <property type="entry name" value="Dynein_AAA_lid"/>
    <property type="match status" value="1"/>
</dbReference>
<dbReference type="FunFam" id="1.20.920.30:FF:000002">
    <property type="entry name" value="Dynein axonemal heavy chain 3"/>
    <property type="match status" value="1"/>
</dbReference>
<evidence type="ECO:0000256" key="10">
    <source>
        <dbReference type="ARBA" id="ARBA00023017"/>
    </source>
</evidence>
<dbReference type="Gene3D" id="1.20.58.1120">
    <property type="match status" value="1"/>
</dbReference>
<keyword evidence="5" id="KW-0493">Microtubule</keyword>
<keyword evidence="13" id="KW-0505">Motor protein</keyword>
<keyword evidence="12" id="KW-0969">Cilium</keyword>
<dbReference type="InterPro" id="IPR002048">
    <property type="entry name" value="EF_hand_dom"/>
</dbReference>
<dbReference type="Gene3D" id="1.10.8.1220">
    <property type="match status" value="1"/>
</dbReference>
<dbReference type="FunFam" id="3.40.50.300:FF:000223">
    <property type="entry name" value="Dynein heavy chain 3, axonemal"/>
    <property type="match status" value="1"/>
</dbReference>
<keyword evidence="9" id="KW-0282">Flagellum</keyword>
<dbReference type="FunFam" id="3.40.50.300:FF:001328">
    <property type="entry name" value="Dynein heavy chain 6, axonemal"/>
    <property type="match status" value="1"/>
</dbReference>
<dbReference type="Gene3D" id="1.10.287.2620">
    <property type="match status" value="1"/>
</dbReference>
<dbReference type="FunFam" id="1.20.1270.280:FF:000001">
    <property type="entry name" value="dynein heavy chain 7, axonemal"/>
    <property type="match status" value="1"/>
</dbReference>
<dbReference type="OMA" id="FHDSPYA"/>
<dbReference type="InterPro" id="IPR027417">
    <property type="entry name" value="P-loop_NTPase"/>
</dbReference>
<evidence type="ECO:0000313" key="18">
    <source>
        <dbReference type="EMBL" id="ODN03914.1"/>
    </source>
</evidence>
<evidence type="ECO:0000256" key="9">
    <source>
        <dbReference type="ARBA" id="ARBA00022846"/>
    </source>
</evidence>
<dbReference type="Gene3D" id="3.40.50.300">
    <property type="entry name" value="P-loop containing nucleotide triphosphate hydrolases"/>
    <property type="match status" value="5"/>
</dbReference>
<dbReference type="Pfam" id="PF12774">
    <property type="entry name" value="AAA_6"/>
    <property type="match status" value="1"/>
</dbReference>
<dbReference type="Pfam" id="PF03028">
    <property type="entry name" value="Dynein_heavy"/>
    <property type="match status" value="1"/>
</dbReference>
<evidence type="ECO:0000256" key="1">
    <source>
        <dbReference type="ARBA" id="ARBA00004230"/>
    </source>
</evidence>
<dbReference type="FunFam" id="1.10.287.2620:FF:000002">
    <property type="entry name" value="Dynein heavy chain 2, axonemal"/>
    <property type="match status" value="1"/>
</dbReference>
<dbReference type="PANTHER" id="PTHR22878">
    <property type="entry name" value="DYNEIN HEAVY CHAIN 6, AXONEMAL-LIKE-RELATED"/>
    <property type="match status" value="1"/>
</dbReference>
<keyword evidence="19" id="KW-1185">Reference proteome</keyword>
<evidence type="ECO:0000256" key="16">
    <source>
        <dbReference type="SAM" id="Coils"/>
    </source>
</evidence>
<keyword evidence="11 16" id="KW-0175">Coiled coil</keyword>
<dbReference type="FunFam" id="1.10.8.1220:FF:000001">
    <property type="entry name" value="Dynein axonemal heavy chain 5"/>
    <property type="match status" value="1"/>
</dbReference>
<dbReference type="GO" id="GO:0031514">
    <property type="term" value="C:motile cilium"/>
    <property type="evidence" value="ECO:0007669"/>
    <property type="project" value="UniProtKB-SubCell"/>
</dbReference>
<comment type="subcellular location">
    <subcellularLocation>
        <location evidence="1">Cell projection</location>
        <location evidence="1">Cilium</location>
        <location evidence="1">Flagellum</location>
    </subcellularLocation>
    <subcellularLocation>
        <location evidence="2">Cytoplasm</location>
        <location evidence="2">Cytoskeleton</location>
        <location evidence="2">Cilium axoneme</location>
    </subcellularLocation>
</comment>
<organism evidence="18 19">
    <name type="scientific">Orchesella cincta</name>
    <name type="common">Springtail</name>
    <name type="synonym">Podura cincta</name>
    <dbReference type="NCBI Taxonomy" id="48709"/>
    <lineage>
        <taxon>Eukaryota</taxon>
        <taxon>Metazoa</taxon>
        <taxon>Ecdysozoa</taxon>
        <taxon>Arthropoda</taxon>
        <taxon>Hexapoda</taxon>
        <taxon>Collembola</taxon>
        <taxon>Entomobryomorpha</taxon>
        <taxon>Entomobryoidea</taxon>
        <taxon>Orchesellidae</taxon>
        <taxon>Orchesellinae</taxon>
        <taxon>Orchesella</taxon>
    </lineage>
</organism>
<dbReference type="GO" id="GO:0051959">
    <property type="term" value="F:dynein light intermediate chain binding"/>
    <property type="evidence" value="ECO:0007669"/>
    <property type="project" value="InterPro"/>
</dbReference>
<dbReference type="GO" id="GO:0005858">
    <property type="term" value="C:axonemal dynein complex"/>
    <property type="evidence" value="ECO:0007669"/>
    <property type="project" value="UniProtKB-ARBA"/>
</dbReference>
<dbReference type="PROSITE" id="PS00018">
    <property type="entry name" value="EF_HAND_1"/>
    <property type="match status" value="1"/>
</dbReference>
<dbReference type="FunFam" id="1.10.8.710:FF:000004">
    <property type="entry name" value="Dynein axonemal heavy chain 6"/>
    <property type="match status" value="1"/>
</dbReference>
<dbReference type="FunFam" id="3.40.50.300:FF:000362">
    <property type="entry name" value="Dynein, axonemal, heavy chain 6"/>
    <property type="match status" value="1"/>
</dbReference>
<proteinExistence type="inferred from homology"/>
<gene>
    <name evidence="18" type="ORF">Ocin01_02785</name>
</gene>
<dbReference type="InterPro" id="IPR024743">
    <property type="entry name" value="Dynein_HC_stalk"/>
</dbReference>
<dbReference type="Gene3D" id="1.20.140.100">
    <property type="entry name" value="Dynein heavy chain, N-terminal domain 2"/>
    <property type="match status" value="1"/>
</dbReference>
<dbReference type="InterPro" id="IPR018247">
    <property type="entry name" value="EF_Hand_1_Ca_BS"/>
</dbReference>
<evidence type="ECO:0000256" key="15">
    <source>
        <dbReference type="ARBA" id="ARBA00023273"/>
    </source>
</evidence>
<dbReference type="InterPro" id="IPR004273">
    <property type="entry name" value="Dynein_heavy_D6_P-loop"/>
</dbReference>
<dbReference type="Pfam" id="PF12780">
    <property type="entry name" value="AAA_8"/>
    <property type="match status" value="1"/>
</dbReference>
<dbReference type="Gene3D" id="1.10.472.130">
    <property type="match status" value="1"/>
</dbReference>
<comment type="similarity">
    <text evidence="3">Belongs to the dynein heavy chain family.</text>
</comment>
<dbReference type="STRING" id="48709.A0A1D2NF87"/>
<evidence type="ECO:0000256" key="12">
    <source>
        <dbReference type="ARBA" id="ARBA00023069"/>
    </source>
</evidence>
<reference evidence="18 19" key="1">
    <citation type="journal article" date="2016" name="Genome Biol. Evol.">
        <title>Gene Family Evolution Reflects Adaptation to Soil Environmental Stressors in the Genome of the Collembolan Orchesella cincta.</title>
        <authorList>
            <person name="Faddeeva-Vakhrusheva A."/>
            <person name="Derks M.F."/>
            <person name="Anvar S.Y."/>
            <person name="Agamennone V."/>
            <person name="Suring W."/>
            <person name="Smit S."/>
            <person name="van Straalen N.M."/>
            <person name="Roelofs D."/>
        </authorList>
    </citation>
    <scope>NUCLEOTIDE SEQUENCE [LARGE SCALE GENOMIC DNA]</scope>
    <source>
        <tissue evidence="18">Mixed pool</tissue>
    </source>
</reference>
<dbReference type="InterPro" id="IPR035706">
    <property type="entry name" value="AAA_9"/>
</dbReference>
<keyword evidence="10" id="KW-0243">Dynein</keyword>
<feature type="domain" description="EF-hand" evidence="17">
    <location>
        <begin position="2240"/>
        <end position="2275"/>
    </location>
</feature>
<dbReference type="OrthoDB" id="447173at2759"/>
<dbReference type="GO" id="GO:0005874">
    <property type="term" value="C:microtubule"/>
    <property type="evidence" value="ECO:0007669"/>
    <property type="project" value="UniProtKB-KW"/>
</dbReference>
<dbReference type="InterPro" id="IPR042228">
    <property type="entry name" value="Dynein_linker_3"/>
</dbReference>
<dbReference type="SUPFAM" id="SSF52540">
    <property type="entry name" value="P-loop containing nucleoside triphosphate hydrolases"/>
    <property type="match status" value="4"/>
</dbReference>
<evidence type="ECO:0000256" key="2">
    <source>
        <dbReference type="ARBA" id="ARBA00004430"/>
    </source>
</evidence>
<evidence type="ECO:0000256" key="13">
    <source>
        <dbReference type="ARBA" id="ARBA00023175"/>
    </source>
</evidence>
<dbReference type="Gene3D" id="1.10.8.720">
    <property type="entry name" value="Region D6 of dynein motor"/>
    <property type="match status" value="1"/>
</dbReference>
<comment type="caution">
    <text evidence="18">The sequence shown here is derived from an EMBL/GenBank/DDBJ whole genome shotgun (WGS) entry which is preliminary data.</text>
</comment>
<dbReference type="FunFam" id="3.40.50.300:FF:002141">
    <property type="entry name" value="Dynein heavy chain"/>
    <property type="match status" value="1"/>
</dbReference>
<dbReference type="FunFam" id="1.10.8.720:FF:000001">
    <property type="entry name" value="dynein heavy chain 7, axonemal"/>
    <property type="match status" value="1"/>
</dbReference>
<protein>
    <submittedName>
        <fullName evidence="18">Dynein heavy chain 7, axonemal</fullName>
    </submittedName>
</protein>
<dbReference type="InterPro" id="IPR026983">
    <property type="entry name" value="DHC"/>
</dbReference>
<dbReference type="InterPro" id="IPR041228">
    <property type="entry name" value="Dynein_C"/>
</dbReference>
<dbReference type="Gene3D" id="1.10.8.710">
    <property type="match status" value="1"/>
</dbReference>
<evidence type="ECO:0000256" key="14">
    <source>
        <dbReference type="ARBA" id="ARBA00023212"/>
    </source>
</evidence>
<dbReference type="InterPro" id="IPR041589">
    <property type="entry name" value="DNAH3_AAA_lid_1"/>
</dbReference>
<dbReference type="InterPro" id="IPR043160">
    <property type="entry name" value="Dynein_C_barrel"/>
</dbReference>
<dbReference type="InterPro" id="IPR042219">
    <property type="entry name" value="AAA_lid_11_sf"/>
</dbReference>
<dbReference type="InterPro" id="IPR035699">
    <property type="entry name" value="AAA_6"/>
</dbReference>
<dbReference type="Gene3D" id="3.20.180.20">
    <property type="entry name" value="Dynein heavy chain, N-terminal domain 2"/>
    <property type="match status" value="1"/>
</dbReference>
<dbReference type="PROSITE" id="PS50222">
    <property type="entry name" value="EF_HAND_2"/>
    <property type="match status" value="1"/>
</dbReference>
<evidence type="ECO:0000313" key="19">
    <source>
        <dbReference type="Proteomes" id="UP000094527"/>
    </source>
</evidence>
<dbReference type="Gene3D" id="1.20.920.20">
    <property type="match status" value="1"/>
</dbReference>
<dbReference type="InterPro" id="IPR024317">
    <property type="entry name" value="Dynein_heavy_chain_D4_dom"/>
</dbReference>
<evidence type="ECO:0000256" key="3">
    <source>
        <dbReference type="ARBA" id="ARBA00008887"/>
    </source>
</evidence>
<dbReference type="FunFam" id="1.20.58.1120:FF:000005">
    <property type="entry name" value="Dynein, axonemal, heavy chain 12"/>
    <property type="match status" value="1"/>
</dbReference>
<dbReference type="Pfam" id="PF08393">
    <property type="entry name" value="DHC_N2"/>
    <property type="match status" value="1"/>
</dbReference>
<dbReference type="PANTHER" id="PTHR22878:SF66">
    <property type="entry name" value="DYNEIN AXONEMAL HEAVY CHAIN 7"/>
    <property type="match status" value="1"/>
</dbReference>